<dbReference type="PANTHER" id="PTHR23130:SF159">
    <property type="entry name" value="OS08G0335600 PROTEIN"/>
    <property type="match status" value="1"/>
</dbReference>
<proteinExistence type="predicted"/>
<dbReference type="SUPFAM" id="SSF89372">
    <property type="entry name" value="Fucose-specific lectin"/>
    <property type="match status" value="1"/>
</dbReference>
<dbReference type="AlphaFoldDB" id="A0AAV5JUS0"/>
<reference evidence="8 9" key="1">
    <citation type="journal article" date="2021" name="Commun. Biol.">
        <title>The genome of Shorea leprosula (Dipterocarpaceae) highlights the ecological relevance of drought in aseasonal tropical rainforests.</title>
        <authorList>
            <person name="Ng K.K.S."/>
            <person name="Kobayashi M.J."/>
            <person name="Fawcett J.A."/>
            <person name="Hatakeyama M."/>
            <person name="Paape T."/>
            <person name="Ng C.H."/>
            <person name="Ang C.C."/>
            <person name="Tnah L.H."/>
            <person name="Lee C.T."/>
            <person name="Nishiyama T."/>
            <person name="Sese J."/>
            <person name="O'Brien M.J."/>
            <person name="Copetti D."/>
            <person name="Mohd Noor M.I."/>
            <person name="Ong R.C."/>
            <person name="Putra M."/>
            <person name="Sireger I.Z."/>
            <person name="Indrioko S."/>
            <person name="Kosugi Y."/>
            <person name="Izuno A."/>
            <person name="Isagi Y."/>
            <person name="Lee S.L."/>
            <person name="Shimizu K.K."/>
        </authorList>
    </citation>
    <scope>NUCLEOTIDE SEQUENCE [LARGE SCALE GENOMIC DNA]</scope>
    <source>
        <strain evidence="8">214</strain>
    </source>
</reference>
<accession>A0AAV5JUS0</accession>
<name>A0AAV5JUS0_9ROSI</name>
<keyword evidence="2" id="KW-0813">Transport</keyword>
<evidence type="ECO:0000256" key="6">
    <source>
        <dbReference type="SAM" id="SignalP"/>
    </source>
</evidence>
<keyword evidence="3 6" id="KW-0732">Signal</keyword>
<evidence type="ECO:0000313" key="9">
    <source>
        <dbReference type="Proteomes" id="UP001054252"/>
    </source>
</evidence>
<evidence type="ECO:0000256" key="1">
    <source>
        <dbReference type="ARBA" id="ARBA00004370"/>
    </source>
</evidence>
<feature type="domain" description="DOMON" evidence="7">
    <location>
        <begin position="51"/>
        <end position="164"/>
    </location>
</feature>
<evidence type="ECO:0000259" key="7">
    <source>
        <dbReference type="PROSITE" id="PS50836"/>
    </source>
</evidence>
<dbReference type="EMBL" id="BPVZ01000050">
    <property type="protein sequence ID" value="GKV18398.1"/>
    <property type="molecule type" value="Genomic_DNA"/>
</dbReference>
<dbReference type="Proteomes" id="UP001054252">
    <property type="component" value="Unassembled WGS sequence"/>
</dbReference>
<dbReference type="PANTHER" id="PTHR23130">
    <property type="entry name" value="CYTOCHROME B561 AND DOMON DOMAIN-CONTAINING PROTEIN"/>
    <property type="match status" value="1"/>
</dbReference>
<dbReference type="PROSITE" id="PS50836">
    <property type="entry name" value="DOMON"/>
    <property type="match status" value="1"/>
</dbReference>
<dbReference type="Pfam" id="PF04526">
    <property type="entry name" value="DUF568"/>
    <property type="match status" value="1"/>
</dbReference>
<gene>
    <name evidence="8" type="ORF">SLEP1_g28790</name>
</gene>
<comment type="caution">
    <text evidence="8">The sequence shown here is derived from an EMBL/GenBank/DDBJ whole genome shotgun (WGS) entry which is preliminary data.</text>
</comment>
<feature type="signal peptide" evidence="6">
    <location>
        <begin position="1"/>
        <end position="28"/>
    </location>
</feature>
<evidence type="ECO:0000256" key="5">
    <source>
        <dbReference type="ARBA" id="ARBA00023136"/>
    </source>
</evidence>
<keyword evidence="5" id="KW-0472">Membrane</keyword>
<dbReference type="GO" id="GO:0016020">
    <property type="term" value="C:membrane"/>
    <property type="evidence" value="ECO:0007669"/>
    <property type="project" value="UniProtKB-SubCell"/>
</dbReference>
<keyword evidence="4" id="KW-0249">Electron transport</keyword>
<sequence>MHYLMAITKRTIILIICVLISLASDSLAQNCSNYTFPSNQVFSSCSDLPVLDAHLHWNYIPSTKRIQIAYRAAQNSTGWIAWAINPTGLTMVGSQALVAFRNSNGSMTAYTTQVTSYNPSMQPQALSFPVSNISATYTNNEMTIFAVVGPFGNGTTFNHVWQAGNSISDDIPQSHPMAGPNTQSIGKLSFL</sequence>
<evidence type="ECO:0000256" key="3">
    <source>
        <dbReference type="ARBA" id="ARBA00022729"/>
    </source>
</evidence>
<evidence type="ECO:0000313" key="8">
    <source>
        <dbReference type="EMBL" id="GKV18398.1"/>
    </source>
</evidence>
<comment type="subcellular location">
    <subcellularLocation>
        <location evidence="1">Membrane</location>
    </subcellularLocation>
</comment>
<dbReference type="CDD" id="cd09629">
    <property type="entry name" value="DOMON_CIL1_like"/>
    <property type="match status" value="1"/>
</dbReference>
<keyword evidence="9" id="KW-1185">Reference proteome</keyword>
<evidence type="ECO:0000256" key="4">
    <source>
        <dbReference type="ARBA" id="ARBA00022982"/>
    </source>
</evidence>
<dbReference type="InterPro" id="IPR005018">
    <property type="entry name" value="DOMON_domain"/>
</dbReference>
<evidence type="ECO:0000256" key="2">
    <source>
        <dbReference type="ARBA" id="ARBA00022448"/>
    </source>
</evidence>
<organism evidence="8 9">
    <name type="scientific">Rubroshorea leprosula</name>
    <dbReference type="NCBI Taxonomy" id="152421"/>
    <lineage>
        <taxon>Eukaryota</taxon>
        <taxon>Viridiplantae</taxon>
        <taxon>Streptophyta</taxon>
        <taxon>Embryophyta</taxon>
        <taxon>Tracheophyta</taxon>
        <taxon>Spermatophyta</taxon>
        <taxon>Magnoliopsida</taxon>
        <taxon>eudicotyledons</taxon>
        <taxon>Gunneridae</taxon>
        <taxon>Pentapetalae</taxon>
        <taxon>rosids</taxon>
        <taxon>malvids</taxon>
        <taxon>Malvales</taxon>
        <taxon>Dipterocarpaceae</taxon>
        <taxon>Rubroshorea</taxon>
    </lineage>
</organism>
<feature type="chain" id="PRO_5043316033" description="DOMON domain-containing protein" evidence="6">
    <location>
        <begin position="29"/>
        <end position="191"/>
    </location>
</feature>
<protein>
    <recommendedName>
        <fullName evidence="7">DOMON domain-containing protein</fullName>
    </recommendedName>
</protein>
<dbReference type="InterPro" id="IPR045265">
    <property type="entry name" value="AIR12_DOMON"/>
</dbReference>